<proteinExistence type="predicted"/>
<dbReference type="EMBL" id="FXAZ01000001">
    <property type="protein sequence ID" value="SMG22905.1"/>
    <property type="molecule type" value="Genomic_DNA"/>
</dbReference>
<reference evidence="5 6" key="1">
    <citation type="submission" date="2017-04" db="EMBL/GenBank/DDBJ databases">
        <authorList>
            <person name="Afonso C.L."/>
            <person name="Miller P.J."/>
            <person name="Scott M.A."/>
            <person name="Spackman E."/>
            <person name="Goraichik I."/>
            <person name="Dimitrov K.M."/>
            <person name="Suarez D.L."/>
            <person name="Swayne D.E."/>
        </authorList>
    </citation>
    <scope>NUCLEOTIDE SEQUENCE [LARGE SCALE GENOMIC DNA]</scope>
    <source>
        <strain evidence="5 6">11</strain>
    </source>
</reference>
<dbReference type="GO" id="GO:0003677">
    <property type="term" value="F:DNA binding"/>
    <property type="evidence" value="ECO:0007669"/>
    <property type="project" value="UniProtKB-KW"/>
</dbReference>
<dbReference type="AlphaFoldDB" id="A0A1X7J5E2"/>
<dbReference type="SUPFAM" id="SSF46785">
    <property type="entry name" value="Winged helix' DNA-binding domain"/>
    <property type="match status" value="1"/>
</dbReference>
<dbReference type="InterPro" id="IPR036388">
    <property type="entry name" value="WH-like_DNA-bd_sf"/>
</dbReference>
<dbReference type="CDD" id="cd07377">
    <property type="entry name" value="WHTH_GntR"/>
    <property type="match status" value="1"/>
</dbReference>
<dbReference type="Gene3D" id="1.10.10.10">
    <property type="entry name" value="Winged helix-like DNA-binding domain superfamily/Winged helix DNA-binding domain"/>
    <property type="match status" value="1"/>
</dbReference>
<dbReference type="Proteomes" id="UP000193834">
    <property type="component" value="Unassembled WGS sequence"/>
</dbReference>
<evidence type="ECO:0000256" key="2">
    <source>
        <dbReference type="ARBA" id="ARBA00023125"/>
    </source>
</evidence>
<dbReference type="SMART" id="SM00345">
    <property type="entry name" value="HTH_GNTR"/>
    <property type="match status" value="1"/>
</dbReference>
<keyword evidence="6" id="KW-1185">Reference proteome</keyword>
<dbReference type="STRING" id="1852522.SAMN06295960_1241"/>
<gene>
    <name evidence="5" type="ORF">SAMN06295960_1241</name>
</gene>
<dbReference type="Pfam" id="PF00392">
    <property type="entry name" value="GntR"/>
    <property type="match status" value="1"/>
</dbReference>
<evidence type="ECO:0000313" key="5">
    <source>
        <dbReference type="EMBL" id="SMG22905.1"/>
    </source>
</evidence>
<keyword evidence="3" id="KW-0804">Transcription</keyword>
<dbReference type="InterPro" id="IPR036390">
    <property type="entry name" value="WH_DNA-bd_sf"/>
</dbReference>
<dbReference type="PROSITE" id="PS50949">
    <property type="entry name" value="HTH_GNTR"/>
    <property type="match status" value="1"/>
</dbReference>
<keyword evidence="1" id="KW-0805">Transcription regulation</keyword>
<evidence type="ECO:0000256" key="3">
    <source>
        <dbReference type="ARBA" id="ARBA00023163"/>
    </source>
</evidence>
<name>A0A1X7J5E2_9BACL</name>
<keyword evidence="2" id="KW-0238">DNA-binding</keyword>
<protein>
    <submittedName>
        <fullName evidence="5">GntR family transcriptional regulator</fullName>
    </submittedName>
</protein>
<dbReference type="InterPro" id="IPR000524">
    <property type="entry name" value="Tscrpt_reg_HTH_GntR"/>
</dbReference>
<evidence type="ECO:0000259" key="4">
    <source>
        <dbReference type="PROSITE" id="PS50949"/>
    </source>
</evidence>
<evidence type="ECO:0000313" key="6">
    <source>
        <dbReference type="Proteomes" id="UP000193834"/>
    </source>
</evidence>
<dbReference type="PANTHER" id="PTHR38445:SF7">
    <property type="entry name" value="GNTR-FAMILY TRANSCRIPTIONAL REGULATOR"/>
    <property type="match status" value="1"/>
</dbReference>
<accession>A0A1X7J5E2</accession>
<organism evidence="5 6">
    <name type="scientific">Paenibacillus aquistagni</name>
    <dbReference type="NCBI Taxonomy" id="1852522"/>
    <lineage>
        <taxon>Bacteria</taxon>
        <taxon>Bacillati</taxon>
        <taxon>Bacillota</taxon>
        <taxon>Bacilli</taxon>
        <taxon>Bacillales</taxon>
        <taxon>Paenibacillaceae</taxon>
        <taxon>Paenibacillus</taxon>
    </lineage>
</organism>
<feature type="domain" description="HTH gntR-type" evidence="4">
    <location>
        <begin position="16"/>
        <end position="84"/>
    </location>
</feature>
<dbReference type="GO" id="GO:0003700">
    <property type="term" value="F:DNA-binding transcription factor activity"/>
    <property type="evidence" value="ECO:0007669"/>
    <property type="project" value="InterPro"/>
</dbReference>
<sequence>MRWRNLKVIISNASSDPIYIQIMNQIRQSILNGELHAGDSLPSIRQLAKDLQVSVITTKRAYEELEKEKLIDSVVGKGCFVSGANKEFIREQRMKRLEEKMIEIIQESQEIGMTQQEVVDYLTLLYEEEQQS</sequence>
<evidence type="ECO:0000256" key="1">
    <source>
        <dbReference type="ARBA" id="ARBA00023015"/>
    </source>
</evidence>
<dbReference type="PANTHER" id="PTHR38445">
    <property type="entry name" value="HTH-TYPE TRANSCRIPTIONAL REPRESSOR YTRA"/>
    <property type="match status" value="1"/>
</dbReference>